<organism evidence="13 14">
    <name type="scientific">Advenella mimigardefordensis (strain DSM 17166 / LMG 22922 / DPN7)</name>
    <dbReference type="NCBI Taxonomy" id="1247726"/>
    <lineage>
        <taxon>Bacteria</taxon>
        <taxon>Pseudomonadati</taxon>
        <taxon>Pseudomonadota</taxon>
        <taxon>Betaproteobacteria</taxon>
        <taxon>Burkholderiales</taxon>
        <taxon>Alcaligenaceae</taxon>
    </lineage>
</organism>
<dbReference type="GO" id="GO:0051539">
    <property type="term" value="F:4 iron, 4 sulfur cluster binding"/>
    <property type="evidence" value="ECO:0007669"/>
    <property type="project" value="UniProtKB-UniRule"/>
</dbReference>
<comment type="function">
    <text evidence="10">Catalyzes the reversible hydration of fumarate to (S)-malate.</text>
</comment>
<dbReference type="InterPro" id="IPR011167">
    <property type="entry name" value="Fe_dep_fumarate_hydratase"/>
</dbReference>
<sequence length="537" mass="58476">MPRKARLPSPKNALPSGRANNFFWNTLSIYIMTTVIKQDDLIQSIADAIQFISYYHPADYIQHLARAYEREQSAAAKDAIAQILTNSRMCAEGRRPICQDTGIVNVFLKVGMDVRFELSCTLQEACDEGVRRGYLDPDNKLRASVLADPIFDRKNTKDNTPCILHVELVPGNTVDVQVASKGGGSENKSKFAMLNPSDSIVDWVLKTVPLMGAGWCPPGMLGIGVGGTAEKAMLMAKQSLMEDIDMYELLARGPQNKLEELRIELYEKVNALGIGAQGLGGLTTVLDIKINTYPTHAASKPIAMIPNCAATRHVHFVLDGSGVANLTPPSLSDWPDVHWAPDYNASKQVNLDTLTKEEVASWKPGQTLLLNGKMLTGRDAAHKRIQDMLAKGEPLPVDFTNRVIYYVGPVDPVREEVVGPAGPTTATRMDKFTDMMLEKTGLIAMIGKAERGPVAIESIKNHRSAYLMAVGGSAYLVSKAIRGAKVVGFEDLGMEAIYEFDVKDMPVTVAVDSSGTSVHTTGPREWQAKIGIIPVPA</sequence>
<evidence type="ECO:0000313" key="13">
    <source>
        <dbReference type="EMBL" id="AHG64727.1"/>
    </source>
</evidence>
<dbReference type="Proteomes" id="UP000019095">
    <property type="component" value="Chromosome"/>
</dbReference>
<evidence type="ECO:0000256" key="4">
    <source>
        <dbReference type="ARBA" id="ARBA00011738"/>
    </source>
</evidence>
<dbReference type="Gene3D" id="3.20.130.10">
    <property type="entry name" value="Fe-S hydro-lyase, tartrate dehydratase beta-type, catalytic domain"/>
    <property type="match status" value="1"/>
</dbReference>
<dbReference type="InterPro" id="IPR004647">
    <property type="entry name" value="Fe-S_hydro-lyase_TtdB-typ_cat"/>
</dbReference>
<dbReference type="PATRIC" id="fig|1247726.3.peg.2920"/>
<dbReference type="NCBIfam" id="TIGR00722">
    <property type="entry name" value="ttdA_fumA_fumB"/>
    <property type="match status" value="1"/>
</dbReference>
<dbReference type="Pfam" id="PF05683">
    <property type="entry name" value="Fumerase_C"/>
    <property type="match status" value="1"/>
</dbReference>
<dbReference type="InterPro" id="IPR004646">
    <property type="entry name" value="Fe-S_hydro-lyase_TtdA-typ_cat"/>
</dbReference>
<comment type="similarity">
    <text evidence="3 10">Belongs to the class-I fumarase family.</text>
</comment>
<evidence type="ECO:0000256" key="9">
    <source>
        <dbReference type="ARBA" id="ARBA00023239"/>
    </source>
</evidence>
<proteinExistence type="inferred from homology"/>
<keyword evidence="5 10" id="KW-0004">4Fe-4S</keyword>
<evidence type="ECO:0000256" key="1">
    <source>
        <dbReference type="ARBA" id="ARBA00000929"/>
    </source>
</evidence>
<evidence type="ECO:0000256" key="8">
    <source>
        <dbReference type="ARBA" id="ARBA00023014"/>
    </source>
</evidence>
<keyword evidence="6 10" id="KW-0479">Metal-binding</keyword>
<dbReference type="STRING" id="1247726.MIM_c26580"/>
<dbReference type="AlphaFoldDB" id="W0PGG2"/>
<gene>
    <name evidence="13" type="ORF">MIM_c26580</name>
</gene>
<protein>
    <recommendedName>
        <fullName evidence="10">Fumarate hydratase class I</fullName>
        <ecNumber evidence="10">4.2.1.2</ecNumber>
    </recommendedName>
</protein>
<dbReference type="NCBIfam" id="TIGR00723">
    <property type="entry name" value="ttdB_fumA_fumB"/>
    <property type="match status" value="1"/>
</dbReference>
<dbReference type="PANTHER" id="PTHR43351">
    <property type="entry name" value="L(+)-TARTRATE DEHYDRATASE SUBUNIT BETA"/>
    <property type="match status" value="1"/>
</dbReference>
<dbReference type="GO" id="GO:0006091">
    <property type="term" value="P:generation of precursor metabolites and energy"/>
    <property type="evidence" value="ECO:0007669"/>
    <property type="project" value="InterPro"/>
</dbReference>
<comment type="catalytic activity">
    <reaction evidence="1 10">
        <text>(S)-malate = fumarate + H2O</text>
        <dbReference type="Rhea" id="RHEA:12460"/>
        <dbReference type="ChEBI" id="CHEBI:15377"/>
        <dbReference type="ChEBI" id="CHEBI:15589"/>
        <dbReference type="ChEBI" id="CHEBI:29806"/>
        <dbReference type="EC" id="4.2.1.2"/>
    </reaction>
</comment>
<dbReference type="HOGENOM" id="CLU_041245_2_0_4"/>
<dbReference type="eggNOG" id="COG1951">
    <property type="taxonomic scope" value="Bacteria"/>
</dbReference>
<evidence type="ECO:0000256" key="3">
    <source>
        <dbReference type="ARBA" id="ARBA00008876"/>
    </source>
</evidence>
<evidence type="ECO:0000259" key="11">
    <source>
        <dbReference type="Pfam" id="PF05681"/>
    </source>
</evidence>
<evidence type="ECO:0000256" key="2">
    <source>
        <dbReference type="ARBA" id="ARBA00001966"/>
    </source>
</evidence>
<dbReference type="GO" id="GO:0004333">
    <property type="term" value="F:fumarate hydratase activity"/>
    <property type="evidence" value="ECO:0007669"/>
    <property type="project" value="UniProtKB-UniRule"/>
</dbReference>
<dbReference type="KEGG" id="amim:MIM_c26580"/>
<dbReference type="InterPro" id="IPR036660">
    <property type="entry name" value="Fe-S_hydroAse_TtdB_cat_sf"/>
</dbReference>
<evidence type="ECO:0000256" key="6">
    <source>
        <dbReference type="ARBA" id="ARBA00022723"/>
    </source>
</evidence>
<reference evidence="13 14" key="1">
    <citation type="journal article" date="2014" name="Microbiology">
        <title>Unravelling the complete genome sequence of Advenella mimigardefordensis strain DPN7T and novel insights in the catabolism of the xenobiotic polythioester precursor 3,3'-dithiodipropionate.</title>
        <authorList>
            <person name="Wubbeler J.H."/>
            <person name="Hiessl S."/>
            <person name="Schuldes J."/>
            <person name="Thurmer A."/>
            <person name="Daniel R."/>
            <person name="Steinbuchel A."/>
        </authorList>
    </citation>
    <scope>NUCLEOTIDE SEQUENCE [LARGE SCALE GENOMIC DNA]</scope>
    <source>
        <strain evidence="14">DSM 17166 / LMG 22922 / DPN7</strain>
    </source>
</reference>
<comment type="subunit">
    <text evidence="4 10">Homodimer.</text>
</comment>
<feature type="domain" description="Fe-S hydro-lyase tartrate dehydratase alpha-type catalytic" evidence="11">
    <location>
        <begin position="43"/>
        <end position="316"/>
    </location>
</feature>
<keyword evidence="9 10" id="KW-0456">Lyase</keyword>
<dbReference type="PANTHER" id="PTHR43351:SF2">
    <property type="entry name" value="L(+)-TARTRATE DEHYDRATASE SUBUNIT BETA-RELATED"/>
    <property type="match status" value="1"/>
</dbReference>
<feature type="domain" description="Fe-S hydro-lyase tartrate dehydratase beta-type catalytic" evidence="12">
    <location>
        <begin position="320"/>
        <end position="521"/>
    </location>
</feature>
<dbReference type="eggNOG" id="COG1838">
    <property type="taxonomic scope" value="Bacteria"/>
</dbReference>
<evidence type="ECO:0000256" key="10">
    <source>
        <dbReference type="PIRNR" id="PIRNR001394"/>
    </source>
</evidence>
<keyword evidence="14" id="KW-1185">Reference proteome</keyword>
<accession>W0PGG2</accession>
<keyword evidence="8 10" id="KW-0411">Iron-sulfur</keyword>
<evidence type="ECO:0000259" key="12">
    <source>
        <dbReference type="Pfam" id="PF05683"/>
    </source>
</evidence>
<dbReference type="EC" id="4.2.1.2" evidence="10"/>
<evidence type="ECO:0000313" key="14">
    <source>
        <dbReference type="Proteomes" id="UP000019095"/>
    </source>
</evidence>
<keyword evidence="7 10" id="KW-0408">Iron</keyword>
<dbReference type="GO" id="GO:0046872">
    <property type="term" value="F:metal ion binding"/>
    <property type="evidence" value="ECO:0007669"/>
    <property type="project" value="UniProtKB-UniRule"/>
</dbReference>
<comment type="cofactor">
    <cofactor evidence="2 10">
        <name>[4Fe-4S] cluster</name>
        <dbReference type="ChEBI" id="CHEBI:49883"/>
    </cofactor>
</comment>
<dbReference type="SUPFAM" id="SSF117457">
    <property type="entry name" value="FumA C-terminal domain-like"/>
    <property type="match status" value="1"/>
</dbReference>
<dbReference type="Pfam" id="PF05681">
    <property type="entry name" value="Fumerase"/>
    <property type="match status" value="1"/>
</dbReference>
<name>W0PGG2_ADVMD</name>
<dbReference type="PIRSF" id="PIRSF001394">
    <property type="entry name" value="Fe_dep_fumar_hy"/>
    <property type="match status" value="1"/>
</dbReference>
<dbReference type="EMBL" id="CP003915">
    <property type="protein sequence ID" value="AHG64727.1"/>
    <property type="molecule type" value="Genomic_DNA"/>
</dbReference>
<evidence type="ECO:0000256" key="7">
    <source>
        <dbReference type="ARBA" id="ARBA00023004"/>
    </source>
</evidence>
<evidence type="ECO:0000256" key="5">
    <source>
        <dbReference type="ARBA" id="ARBA00022485"/>
    </source>
</evidence>